<comment type="caution">
    <text evidence="3">The sequence shown here is derived from an EMBL/GenBank/DDBJ whole genome shotgun (WGS) entry which is preliminary data.</text>
</comment>
<reference evidence="3 4" key="1">
    <citation type="submission" date="2019-10" db="EMBL/GenBank/DDBJ databases">
        <title>Assembly and Annotation for the nematode Trichostrongylus colubriformis.</title>
        <authorList>
            <person name="Martin J."/>
        </authorList>
    </citation>
    <scope>NUCLEOTIDE SEQUENCE [LARGE SCALE GENOMIC DNA]</scope>
    <source>
        <strain evidence="3">G859</strain>
        <tissue evidence="3">Whole worm</tissue>
    </source>
</reference>
<accession>A0AAN8F0M2</accession>
<evidence type="ECO:0000313" key="4">
    <source>
        <dbReference type="Proteomes" id="UP001331761"/>
    </source>
</evidence>
<dbReference type="GO" id="GO:0032456">
    <property type="term" value="P:endocytic recycling"/>
    <property type="evidence" value="ECO:0007669"/>
    <property type="project" value="TreeGrafter"/>
</dbReference>
<organism evidence="3 4">
    <name type="scientific">Trichostrongylus colubriformis</name>
    <name type="common">Black scour worm</name>
    <dbReference type="NCBI Taxonomy" id="6319"/>
    <lineage>
        <taxon>Eukaryota</taxon>
        <taxon>Metazoa</taxon>
        <taxon>Ecdysozoa</taxon>
        <taxon>Nematoda</taxon>
        <taxon>Chromadorea</taxon>
        <taxon>Rhabditida</taxon>
        <taxon>Rhabditina</taxon>
        <taxon>Rhabditomorpha</taxon>
        <taxon>Strongyloidea</taxon>
        <taxon>Trichostrongylidae</taxon>
        <taxon>Trichostrongylus</taxon>
    </lineage>
</organism>
<evidence type="ECO:0000259" key="2">
    <source>
        <dbReference type="Pfam" id="PF04129"/>
    </source>
</evidence>
<dbReference type="Pfam" id="PF04129">
    <property type="entry name" value="Vps52_CC"/>
    <property type="match status" value="1"/>
</dbReference>
<dbReference type="GO" id="GO:0005829">
    <property type="term" value="C:cytosol"/>
    <property type="evidence" value="ECO:0007669"/>
    <property type="project" value="GOC"/>
</dbReference>
<dbReference type="InterPro" id="IPR048319">
    <property type="entry name" value="Vps52_CC"/>
</dbReference>
<dbReference type="EMBL" id="WIXE01017874">
    <property type="protein sequence ID" value="KAK5971376.1"/>
    <property type="molecule type" value="Genomic_DNA"/>
</dbReference>
<dbReference type="GO" id="GO:0019905">
    <property type="term" value="F:syntaxin binding"/>
    <property type="evidence" value="ECO:0007669"/>
    <property type="project" value="TreeGrafter"/>
</dbReference>
<feature type="domain" description="Vps52 coiled-coil" evidence="2">
    <location>
        <begin position="63"/>
        <end position="233"/>
    </location>
</feature>
<evidence type="ECO:0000256" key="1">
    <source>
        <dbReference type="ARBA" id="ARBA00017083"/>
    </source>
</evidence>
<dbReference type="InterPro" id="IPR007258">
    <property type="entry name" value="Vps52"/>
</dbReference>
<dbReference type="PANTHER" id="PTHR14190:SF7">
    <property type="entry name" value="VACUOLAR PROTEIN SORTING-ASSOCIATED PROTEIN 52 HOMOLOG"/>
    <property type="match status" value="1"/>
</dbReference>
<keyword evidence="4" id="KW-1185">Reference proteome</keyword>
<dbReference type="GO" id="GO:0007041">
    <property type="term" value="P:lysosomal transport"/>
    <property type="evidence" value="ECO:0007669"/>
    <property type="project" value="TreeGrafter"/>
</dbReference>
<proteinExistence type="predicted"/>
<dbReference type="Proteomes" id="UP001331761">
    <property type="component" value="Unassembled WGS sequence"/>
</dbReference>
<protein>
    <recommendedName>
        <fullName evidence="1">Vacuolar protein sorting-associated protein 52 homolog</fullName>
    </recommendedName>
</protein>
<sequence>MSIRKDKSSDGLKAVEDCLAELASADESLVREALSAGSDLSNISVQVNEELTEAHRMAVKECIQNADKLTDLHNQILACDQVFERLEKMLLGFQGDLGTISEDMKRLQDQSVSINQELENRQKVRGELSQFVDDIIVPQNMIKVIMETDVNDRGFLEQLHELQHKINFIKAQESKDARAVYDVLGVLESLKFKAIEKIREWILSKIYMFRKPLSNYQVPQHQLLKSRFFYEFLAANESNIAQEVQDEYVDTVSKMFFSYFKAYITRLFKLMATLQPHFSSLLTFVSECEPLVQQGHTHLLVRYNDKLIAVVQTFSANWRRSIDAINGEVVKSFTNFKNGTNILQAVFTQLVQYVQRFSKLVSHEIFRDNPARNDMVNIHHILVELKKYKPVY</sequence>
<dbReference type="AlphaFoldDB" id="A0AAN8F0M2"/>
<gene>
    <name evidence="3" type="ORF">GCK32_004632</name>
</gene>
<evidence type="ECO:0000313" key="3">
    <source>
        <dbReference type="EMBL" id="KAK5971376.1"/>
    </source>
</evidence>
<dbReference type="GO" id="GO:0006896">
    <property type="term" value="P:Golgi to vacuole transport"/>
    <property type="evidence" value="ECO:0007669"/>
    <property type="project" value="TreeGrafter"/>
</dbReference>
<dbReference type="PANTHER" id="PTHR14190">
    <property type="entry name" value="SUPPRESSOR OF ACTIN MUTATIONS 2/VACUOLAR PROTEIN SORTING 52"/>
    <property type="match status" value="1"/>
</dbReference>
<name>A0AAN8F0M2_TRICO</name>
<dbReference type="GO" id="GO:0000938">
    <property type="term" value="C:GARP complex"/>
    <property type="evidence" value="ECO:0007669"/>
    <property type="project" value="TreeGrafter"/>
</dbReference>
<dbReference type="GO" id="GO:0042147">
    <property type="term" value="P:retrograde transport, endosome to Golgi"/>
    <property type="evidence" value="ECO:0007669"/>
    <property type="project" value="TreeGrafter"/>
</dbReference>